<evidence type="ECO:0000313" key="2">
    <source>
        <dbReference type="EMBL" id="TKW11303.1"/>
    </source>
</evidence>
<feature type="compositionally biased region" description="Basic and acidic residues" evidence="1">
    <location>
        <begin position="75"/>
        <end position="93"/>
    </location>
</feature>
<keyword evidence="3" id="KW-1185">Reference proteome</keyword>
<dbReference type="EMBL" id="CM016557">
    <property type="protein sequence ID" value="TKW11303.1"/>
    <property type="molecule type" value="Genomic_DNA"/>
</dbReference>
<feature type="compositionally biased region" description="Basic residues" evidence="1">
    <location>
        <begin position="182"/>
        <end position="191"/>
    </location>
</feature>
<dbReference type="Proteomes" id="UP000298652">
    <property type="component" value="Chromosome 6"/>
</dbReference>
<gene>
    <name evidence="2" type="ORF">SEVIR_6G224700v2</name>
</gene>
<proteinExistence type="predicted"/>
<dbReference type="AlphaFoldDB" id="A0A4U6UBE5"/>
<feature type="region of interest" description="Disordered" evidence="1">
    <location>
        <begin position="205"/>
        <end position="277"/>
    </location>
</feature>
<evidence type="ECO:0000256" key="1">
    <source>
        <dbReference type="SAM" id="MobiDB-lite"/>
    </source>
</evidence>
<feature type="compositionally biased region" description="Basic and acidic residues" evidence="1">
    <location>
        <begin position="112"/>
        <end position="129"/>
    </location>
</feature>
<name>A0A4U6UBE5_SETVI</name>
<feature type="region of interest" description="Disordered" evidence="1">
    <location>
        <begin position="1"/>
        <end position="191"/>
    </location>
</feature>
<protein>
    <submittedName>
        <fullName evidence="2">Uncharacterized protein</fullName>
    </submittedName>
</protein>
<accession>A0A4U6UBE5</accession>
<sequence>MGLRLARPRSQGRERPTPRRKVPSRPTADPGSGAPGPSPQGSASSDPGNRGRELPTPITETPPRPTLDAGVGLTRVHETDIPLGRGPEDKDNDLVGPPINLAINAPRPCQATRERRPQRNRSRIPEHGRAARVAVAAAPSDSPQGTHEPRRTTPEGASLALAPCAPNGSVRDATFGSYGNRRGNRVRPPPRRARMPRLRLIITLDGDGDQGDHRQDQEEIAFPRRARWQRPGAEAGAAASGPSLNTQSYPGRSKLGSDSEHLKEDEFAKEEAMKENLADRCSGDDTLKKRKRPHVARRLFSADD</sequence>
<organism evidence="2 3">
    <name type="scientific">Setaria viridis</name>
    <name type="common">Green bristlegrass</name>
    <name type="synonym">Setaria italica subsp. viridis</name>
    <dbReference type="NCBI Taxonomy" id="4556"/>
    <lineage>
        <taxon>Eukaryota</taxon>
        <taxon>Viridiplantae</taxon>
        <taxon>Streptophyta</taxon>
        <taxon>Embryophyta</taxon>
        <taxon>Tracheophyta</taxon>
        <taxon>Spermatophyta</taxon>
        <taxon>Magnoliopsida</taxon>
        <taxon>Liliopsida</taxon>
        <taxon>Poales</taxon>
        <taxon>Poaceae</taxon>
        <taxon>PACMAD clade</taxon>
        <taxon>Panicoideae</taxon>
        <taxon>Panicodae</taxon>
        <taxon>Paniceae</taxon>
        <taxon>Cenchrinae</taxon>
        <taxon>Setaria</taxon>
    </lineage>
</organism>
<feature type="compositionally biased region" description="Low complexity" evidence="1">
    <location>
        <begin position="231"/>
        <end position="243"/>
    </location>
</feature>
<dbReference type="Gramene" id="TKW11303">
    <property type="protein sequence ID" value="TKW11303"/>
    <property type="gene ID" value="SEVIR_6G224700v2"/>
</dbReference>
<evidence type="ECO:0000313" key="3">
    <source>
        <dbReference type="Proteomes" id="UP000298652"/>
    </source>
</evidence>
<feature type="compositionally biased region" description="Basic and acidic residues" evidence="1">
    <location>
        <begin position="255"/>
        <end position="277"/>
    </location>
</feature>
<reference evidence="2" key="1">
    <citation type="submission" date="2019-03" db="EMBL/GenBank/DDBJ databases">
        <title>WGS assembly of Setaria viridis.</title>
        <authorList>
            <person name="Huang P."/>
            <person name="Jenkins J."/>
            <person name="Grimwood J."/>
            <person name="Barry K."/>
            <person name="Healey A."/>
            <person name="Mamidi S."/>
            <person name="Sreedasyam A."/>
            <person name="Shu S."/>
            <person name="Feldman M."/>
            <person name="Wu J."/>
            <person name="Yu Y."/>
            <person name="Chen C."/>
            <person name="Johnson J."/>
            <person name="Rokhsar D."/>
            <person name="Baxter I."/>
            <person name="Schmutz J."/>
            <person name="Brutnell T."/>
            <person name="Kellogg E."/>
        </authorList>
    </citation>
    <scope>NUCLEOTIDE SEQUENCE [LARGE SCALE GENOMIC DNA]</scope>
</reference>
<feature type="compositionally biased region" description="Low complexity" evidence="1">
    <location>
        <begin position="39"/>
        <end position="59"/>
    </location>
</feature>